<dbReference type="EMBL" id="JARBHB010000016">
    <property type="protein sequence ID" value="KAJ8866343.1"/>
    <property type="molecule type" value="Genomic_DNA"/>
</dbReference>
<accession>A0ABQ9G2D2</accession>
<sequence length="100" mass="10691">MEQRLNARAGETGDPRENPLTSGIVRHDSHMPKSGSNPGGNRTWFALVGCLESVEAAPKRKGEEKREIPEKTHRPVALSGTIPTCENPGIAQPGIEPGSP</sequence>
<gene>
    <name evidence="2" type="ORF">PR048_032186</name>
</gene>
<feature type="region of interest" description="Disordered" evidence="1">
    <location>
        <begin position="56"/>
        <end position="100"/>
    </location>
</feature>
<evidence type="ECO:0008006" key="4">
    <source>
        <dbReference type="Google" id="ProtNLM"/>
    </source>
</evidence>
<proteinExistence type="predicted"/>
<protein>
    <recommendedName>
        <fullName evidence="4">Prolactin receptor</fullName>
    </recommendedName>
</protein>
<evidence type="ECO:0000256" key="1">
    <source>
        <dbReference type="SAM" id="MobiDB-lite"/>
    </source>
</evidence>
<name>A0ABQ9G2D2_9NEOP</name>
<organism evidence="2 3">
    <name type="scientific">Dryococelus australis</name>
    <dbReference type="NCBI Taxonomy" id="614101"/>
    <lineage>
        <taxon>Eukaryota</taxon>
        <taxon>Metazoa</taxon>
        <taxon>Ecdysozoa</taxon>
        <taxon>Arthropoda</taxon>
        <taxon>Hexapoda</taxon>
        <taxon>Insecta</taxon>
        <taxon>Pterygota</taxon>
        <taxon>Neoptera</taxon>
        <taxon>Polyneoptera</taxon>
        <taxon>Phasmatodea</taxon>
        <taxon>Verophasmatodea</taxon>
        <taxon>Anareolatae</taxon>
        <taxon>Phasmatidae</taxon>
        <taxon>Eurycanthinae</taxon>
        <taxon>Dryococelus</taxon>
    </lineage>
</organism>
<reference evidence="2 3" key="1">
    <citation type="submission" date="2023-02" db="EMBL/GenBank/DDBJ databases">
        <title>LHISI_Scaffold_Assembly.</title>
        <authorList>
            <person name="Stuart O.P."/>
            <person name="Cleave R."/>
            <person name="Magrath M.J.L."/>
            <person name="Mikheyev A.S."/>
        </authorList>
    </citation>
    <scope>NUCLEOTIDE SEQUENCE [LARGE SCALE GENOMIC DNA]</scope>
    <source>
        <strain evidence="2">Daus_M_001</strain>
        <tissue evidence="2">Leg muscle</tissue>
    </source>
</reference>
<evidence type="ECO:0000313" key="2">
    <source>
        <dbReference type="EMBL" id="KAJ8866343.1"/>
    </source>
</evidence>
<evidence type="ECO:0000313" key="3">
    <source>
        <dbReference type="Proteomes" id="UP001159363"/>
    </source>
</evidence>
<feature type="compositionally biased region" description="Basic and acidic residues" evidence="1">
    <location>
        <begin position="1"/>
        <end position="17"/>
    </location>
</feature>
<dbReference type="Proteomes" id="UP001159363">
    <property type="component" value="Chromosome 15"/>
</dbReference>
<feature type="region of interest" description="Disordered" evidence="1">
    <location>
        <begin position="1"/>
        <end position="42"/>
    </location>
</feature>
<feature type="compositionally biased region" description="Basic and acidic residues" evidence="1">
    <location>
        <begin position="57"/>
        <end position="73"/>
    </location>
</feature>
<comment type="caution">
    <text evidence="2">The sequence shown here is derived from an EMBL/GenBank/DDBJ whole genome shotgun (WGS) entry which is preliminary data.</text>
</comment>
<keyword evidence="3" id="KW-1185">Reference proteome</keyword>